<dbReference type="OrthoDB" id="1393708at2"/>
<feature type="region of interest" description="Disordered" evidence="1">
    <location>
        <begin position="100"/>
        <end position="141"/>
    </location>
</feature>
<dbReference type="SUPFAM" id="SSF51338">
    <property type="entry name" value="Composite domain of metallo-dependent hydrolases"/>
    <property type="match status" value="1"/>
</dbReference>
<dbReference type="Pfam" id="PF01979">
    <property type="entry name" value="Amidohydro_1"/>
    <property type="match status" value="1"/>
</dbReference>
<evidence type="ECO:0000313" key="4">
    <source>
        <dbReference type="Proteomes" id="UP000198393"/>
    </source>
</evidence>
<dbReference type="Gene3D" id="2.30.40.10">
    <property type="entry name" value="Urease, subunit C, domain 1"/>
    <property type="match status" value="1"/>
</dbReference>
<dbReference type="PANTHER" id="PTHR43135:SF3">
    <property type="entry name" value="ALPHA-D-RIBOSE 1-METHYLPHOSPHONATE 5-TRIPHOSPHATE DIPHOSPHATASE"/>
    <property type="match status" value="1"/>
</dbReference>
<feature type="compositionally biased region" description="Acidic residues" evidence="1">
    <location>
        <begin position="312"/>
        <end position="342"/>
    </location>
</feature>
<organism evidence="3 4">
    <name type="scientific">Ekhidna lutea</name>
    <dbReference type="NCBI Taxonomy" id="447679"/>
    <lineage>
        <taxon>Bacteria</taxon>
        <taxon>Pseudomonadati</taxon>
        <taxon>Bacteroidota</taxon>
        <taxon>Cytophagia</taxon>
        <taxon>Cytophagales</taxon>
        <taxon>Reichenbachiellaceae</taxon>
        <taxon>Ekhidna</taxon>
    </lineage>
</organism>
<feature type="compositionally biased region" description="Polar residues" evidence="1">
    <location>
        <begin position="476"/>
        <end position="487"/>
    </location>
</feature>
<feature type="region of interest" description="Disordered" evidence="1">
    <location>
        <begin position="459"/>
        <end position="491"/>
    </location>
</feature>
<feature type="domain" description="Amidohydrolase-related" evidence="2">
    <location>
        <begin position="389"/>
        <end position="451"/>
    </location>
</feature>
<dbReference type="RefSeq" id="WP_089357852.1">
    <property type="nucleotide sequence ID" value="NZ_FZPD01000005.1"/>
</dbReference>
<dbReference type="EMBL" id="FZPD01000005">
    <property type="protein sequence ID" value="SNT28450.1"/>
    <property type="molecule type" value="Genomic_DNA"/>
</dbReference>
<feature type="region of interest" description="Disordered" evidence="1">
    <location>
        <begin position="308"/>
        <end position="343"/>
    </location>
</feature>
<dbReference type="AlphaFoldDB" id="A0A239LDR6"/>
<evidence type="ECO:0000313" key="3">
    <source>
        <dbReference type="EMBL" id="SNT28450.1"/>
    </source>
</evidence>
<evidence type="ECO:0000259" key="2">
    <source>
        <dbReference type="Pfam" id="PF01979"/>
    </source>
</evidence>
<dbReference type="Gene3D" id="3.20.20.140">
    <property type="entry name" value="Metal-dependent hydrolases"/>
    <property type="match status" value="1"/>
</dbReference>
<feature type="compositionally biased region" description="Basic and acidic residues" evidence="1">
    <location>
        <begin position="102"/>
        <end position="124"/>
    </location>
</feature>
<proteinExistence type="predicted"/>
<keyword evidence="4" id="KW-1185">Reference proteome</keyword>
<sequence length="573" mass="62560">MQKRSSLFGCVILLLLFVLLPDVSIAQDSDLKPVTNKYAIKNATIVQAPGRIIQNGTVLIENGIIKAVGSSIAIPADAWVVDADSMFVYPGFISGLSNIGVEKPEDKDEDDDRKKTGNPSDERAGITPGNSSREMLNPGNKSVEDFRKVGFTASHSVPHNGMLPGMGAIVLLGGTDGERMVVKDQTSMFAQLSGAGGVYPNTVIGVMAKYRDLYRKASQARDYQAKYNSNPNGMERPATDATLESLYPVISKQMTVVFKAESVKDVMRVIALQRDLGFNLMLGEVKQGWDAIPAIKATGAPVFLSLDLPEWKEEEEKEEKESDEEEEDKEEEEEKEPTEAELEEKALKERQNSMIENYYTQAGKFRSNGVKFGFSTMEVKSKDFKTNLLKVIENGLSEDQALAALTTEPASILGVSNMMGTIDVGKMANLVVSDTAYFTKDANVRYVFVDGVKYEYEEKKKKKKKSNGGEPVDASGTWNYTTETPQGNGSGVITLKGTPGDYSGTITVSFNDSTNDIENVTVDGNNVSFSFKLNMGEEITVDISMDIDGDSFEGTLSVAQFGSFPMEGSRDPQ</sequence>
<evidence type="ECO:0000256" key="1">
    <source>
        <dbReference type="SAM" id="MobiDB-lite"/>
    </source>
</evidence>
<accession>A0A239LDR6</accession>
<dbReference type="PANTHER" id="PTHR43135">
    <property type="entry name" value="ALPHA-D-RIBOSE 1-METHYLPHOSPHONATE 5-TRIPHOSPHATE DIPHOSPHATASE"/>
    <property type="match status" value="1"/>
</dbReference>
<dbReference type="Proteomes" id="UP000198393">
    <property type="component" value="Unassembled WGS sequence"/>
</dbReference>
<gene>
    <name evidence="3" type="ORF">SAMN05421640_3177</name>
</gene>
<protein>
    <submittedName>
        <fullName evidence="3">Imidazolonepropionase</fullName>
    </submittedName>
</protein>
<name>A0A239LDR6_EKHLU</name>
<dbReference type="InterPro" id="IPR011059">
    <property type="entry name" value="Metal-dep_hydrolase_composite"/>
</dbReference>
<reference evidence="3 4" key="1">
    <citation type="submission" date="2017-06" db="EMBL/GenBank/DDBJ databases">
        <authorList>
            <person name="Kim H.J."/>
            <person name="Triplett B.A."/>
        </authorList>
    </citation>
    <scope>NUCLEOTIDE SEQUENCE [LARGE SCALE GENOMIC DNA]</scope>
    <source>
        <strain evidence="3 4">DSM 19307</strain>
    </source>
</reference>
<dbReference type="InterPro" id="IPR006680">
    <property type="entry name" value="Amidohydro-rel"/>
</dbReference>
<dbReference type="GO" id="GO:0016810">
    <property type="term" value="F:hydrolase activity, acting on carbon-nitrogen (but not peptide) bonds"/>
    <property type="evidence" value="ECO:0007669"/>
    <property type="project" value="InterPro"/>
</dbReference>
<dbReference type="InterPro" id="IPR051781">
    <property type="entry name" value="Metallo-dep_Hydrolase"/>
</dbReference>